<reference evidence="6 7" key="1">
    <citation type="submission" date="2016-11" db="EMBL/GenBank/DDBJ databases">
        <authorList>
            <person name="Jaros S."/>
            <person name="Januszkiewicz K."/>
            <person name="Wedrychowicz H."/>
        </authorList>
    </citation>
    <scope>NUCLEOTIDE SEQUENCE [LARGE SCALE GENOMIC DNA]</scope>
    <source>
        <strain evidence="6 7">DSM 18231</strain>
    </source>
</reference>
<sequence>MFLHSEPWTARANTMDLEFALDWDNLRFFLELSRAGKLTIAARRLAVDHTTVARRVQALEKSLDRQLFIRAKAGYRLSEAGRELLAQAEAMESAIASIEQPSLTADKLSGQVRIGATEGYGTVMLAGQLANLTRDYPHLGVDLLAVPRSVRLARHEADIVITLERPERGPYVITKLTDYVLRLYASEAYLSSHPPIRSREDLSGHVFVSYIEDLLYSKELFYLDEIVRPRQHSLRSTSILAQQEAVAAGAGLAILPAFLAGKEPLLQEVLVGEIEFTRTFWMLMPVENKDLARMRVCWDFLRDVASNSHDVMMGRV</sequence>
<dbReference type="GO" id="GO:0003677">
    <property type="term" value="F:DNA binding"/>
    <property type="evidence" value="ECO:0007669"/>
    <property type="project" value="UniProtKB-KW"/>
</dbReference>
<feature type="domain" description="HTH lysR-type" evidence="5">
    <location>
        <begin position="21"/>
        <end position="78"/>
    </location>
</feature>
<dbReference type="Proteomes" id="UP000184000">
    <property type="component" value="Unassembled WGS sequence"/>
</dbReference>
<dbReference type="InterPro" id="IPR005119">
    <property type="entry name" value="LysR_subst-bd"/>
</dbReference>
<keyword evidence="2" id="KW-0805">Transcription regulation</keyword>
<dbReference type="SUPFAM" id="SSF53850">
    <property type="entry name" value="Periplasmic binding protein-like II"/>
    <property type="match status" value="1"/>
</dbReference>
<protein>
    <submittedName>
        <fullName evidence="6">Transcriptional regulator, LysR family</fullName>
    </submittedName>
</protein>
<dbReference type="Pfam" id="PF03466">
    <property type="entry name" value="LysR_substrate"/>
    <property type="match status" value="1"/>
</dbReference>
<dbReference type="SUPFAM" id="SSF46785">
    <property type="entry name" value="Winged helix' DNA-binding domain"/>
    <property type="match status" value="1"/>
</dbReference>
<accession>A0A1M5MIJ0</accession>
<dbReference type="InterPro" id="IPR036388">
    <property type="entry name" value="WH-like_DNA-bd_sf"/>
</dbReference>
<dbReference type="GO" id="GO:0003700">
    <property type="term" value="F:DNA-binding transcription factor activity"/>
    <property type="evidence" value="ECO:0007669"/>
    <property type="project" value="InterPro"/>
</dbReference>
<dbReference type="Gene3D" id="1.10.10.10">
    <property type="entry name" value="Winged helix-like DNA-binding domain superfamily/Winged helix DNA-binding domain"/>
    <property type="match status" value="1"/>
</dbReference>
<name>A0A1M5MIJ0_9GAMM</name>
<evidence type="ECO:0000259" key="5">
    <source>
        <dbReference type="PROSITE" id="PS50931"/>
    </source>
</evidence>
<gene>
    <name evidence="6" type="ORF">SAMN02744645_1310</name>
</gene>
<evidence type="ECO:0000256" key="4">
    <source>
        <dbReference type="ARBA" id="ARBA00023163"/>
    </source>
</evidence>
<evidence type="ECO:0000256" key="2">
    <source>
        <dbReference type="ARBA" id="ARBA00023015"/>
    </source>
</evidence>
<dbReference type="Pfam" id="PF00126">
    <property type="entry name" value="HTH_1"/>
    <property type="match status" value="1"/>
</dbReference>
<keyword evidence="3" id="KW-0238">DNA-binding</keyword>
<comment type="similarity">
    <text evidence="1">Belongs to the LysR transcriptional regulatory family.</text>
</comment>
<dbReference type="PROSITE" id="PS50931">
    <property type="entry name" value="HTH_LYSR"/>
    <property type="match status" value="1"/>
</dbReference>
<evidence type="ECO:0000256" key="3">
    <source>
        <dbReference type="ARBA" id="ARBA00023125"/>
    </source>
</evidence>
<dbReference type="EMBL" id="FQXA01000002">
    <property type="protein sequence ID" value="SHG77148.1"/>
    <property type="molecule type" value="Genomic_DNA"/>
</dbReference>
<dbReference type="InterPro" id="IPR000847">
    <property type="entry name" value="LysR_HTH_N"/>
</dbReference>
<dbReference type="InterPro" id="IPR050176">
    <property type="entry name" value="LTTR"/>
</dbReference>
<dbReference type="PANTHER" id="PTHR30579">
    <property type="entry name" value="TRANSCRIPTIONAL REGULATOR"/>
    <property type="match status" value="1"/>
</dbReference>
<dbReference type="InterPro" id="IPR036390">
    <property type="entry name" value="WH_DNA-bd_sf"/>
</dbReference>
<evidence type="ECO:0000256" key="1">
    <source>
        <dbReference type="ARBA" id="ARBA00009437"/>
    </source>
</evidence>
<evidence type="ECO:0000313" key="6">
    <source>
        <dbReference type="EMBL" id="SHG77148.1"/>
    </source>
</evidence>
<organism evidence="6 7">
    <name type="scientific">Stutzerimonas xanthomarina DSM 18231</name>
    <dbReference type="NCBI Taxonomy" id="1403346"/>
    <lineage>
        <taxon>Bacteria</taxon>
        <taxon>Pseudomonadati</taxon>
        <taxon>Pseudomonadota</taxon>
        <taxon>Gammaproteobacteria</taxon>
        <taxon>Pseudomonadales</taxon>
        <taxon>Pseudomonadaceae</taxon>
        <taxon>Stutzerimonas</taxon>
    </lineage>
</organism>
<dbReference type="AlphaFoldDB" id="A0A1M5MIJ0"/>
<proteinExistence type="inferred from homology"/>
<dbReference type="Gene3D" id="3.40.190.290">
    <property type="match status" value="1"/>
</dbReference>
<evidence type="ECO:0000313" key="7">
    <source>
        <dbReference type="Proteomes" id="UP000184000"/>
    </source>
</evidence>
<dbReference type="PANTHER" id="PTHR30579:SF3">
    <property type="entry name" value="TRANSCRIPTIONAL REGULATORY PROTEIN"/>
    <property type="match status" value="1"/>
</dbReference>
<keyword evidence="4" id="KW-0804">Transcription</keyword>